<dbReference type="AlphaFoldDB" id="A0A5E7BTG5"/>
<evidence type="ECO:0008006" key="4">
    <source>
        <dbReference type="Google" id="ProtNLM"/>
    </source>
</evidence>
<accession>A0A5E7BTG5</accession>
<feature type="region of interest" description="Disordered" evidence="1">
    <location>
        <begin position="157"/>
        <end position="204"/>
    </location>
</feature>
<dbReference type="RefSeq" id="WP_150764283.1">
    <property type="nucleotide sequence ID" value="NZ_CABVHW010000004.1"/>
</dbReference>
<sequence length="204" mass="21364">MRETTFNPEDMPILNLDTSGTSRHEASHFLDSPEIMAAYIAESMKAGDTALVHALGEVSKAKGVNKVAQEAGVNRESLYKVLKGGSKTRFETIRKLMTAIGLELTVRPIAAQSAAPSKRKPALGKADAKPAAAKLATKAVAIKAAAKPAAKAVVPKAAAKPALVKPAPDDVRKPASCSTIRARSTRALAQAENPDDVKTQNAFG</sequence>
<gene>
    <name evidence="2" type="ORF">PS710_01929</name>
</gene>
<dbReference type="PANTHER" id="PTHR40275">
    <property type="entry name" value="SSL7038 PROTEIN"/>
    <property type="match status" value="1"/>
</dbReference>
<evidence type="ECO:0000256" key="1">
    <source>
        <dbReference type="SAM" id="MobiDB-lite"/>
    </source>
</evidence>
<evidence type="ECO:0000313" key="2">
    <source>
        <dbReference type="EMBL" id="VVN91584.1"/>
    </source>
</evidence>
<feature type="compositionally biased region" description="Low complexity" evidence="1">
    <location>
        <begin position="157"/>
        <end position="166"/>
    </location>
</feature>
<evidence type="ECO:0000313" key="3">
    <source>
        <dbReference type="Proteomes" id="UP000381093"/>
    </source>
</evidence>
<organism evidence="2 3">
    <name type="scientific">Pseudomonas fluorescens</name>
    <dbReference type="NCBI Taxonomy" id="294"/>
    <lineage>
        <taxon>Bacteria</taxon>
        <taxon>Pseudomonadati</taxon>
        <taxon>Pseudomonadota</taxon>
        <taxon>Gammaproteobacteria</taxon>
        <taxon>Pseudomonadales</taxon>
        <taxon>Pseudomonadaceae</taxon>
        <taxon>Pseudomonas</taxon>
    </lineage>
</organism>
<dbReference type="InterPro" id="IPR014057">
    <property type="entry name" value="HI1420"/>
</dbReference>
<feature type="region of interest" description="Disordered" evidence="1">
    <location>
        <begin position="1"/>
        <end position="24"/>
    </location>
</feature>
<dbReference type="Pfam" id="PF21716">
    <property type="entry name" value="dnstrm_HI1420"/>
    <property type="match status" value="1"/>
</dbReference>
<dbReference type="Proteomes" id="UP000381093">
    <property type="component" value="Unassembled WGS sequence"/>
</dbReference>
<name>A0A5E7BTG5_PSEFL</name>
<dbReference type="GO" id="GO:0003677">
    <property type="term" value="F:DNA binding"/>
    <property type="evidence" value="ECO:0007669"/>
    <property type="project" value="InterPro"/>
</dbReference>
<dbReference type="EMBL" id="CABVHW010000004">
    <property type="protein sequence ID" value="VVN91584.1"/>
    <property type="molecule type" value="Genomic_DNA"/>
</dbReference>
<dbReference type="NCBIfam" id="TIGR02684">
    <property type="entry name" value="dnstrm_HI1420"/>
    <property type="match status" value="1"/>
</dbReference>
<dbReference type="InterPro" id="IPR010982">
    <property type="entry name" value="Lambda_DNA-bd_dom_sf"/>
</dbReference>
<dbReference type="PANTHER" id="PTHR40275:SF1">
    <property type="entry name" value="SSL7038 PROTEIN"/>
    <property type="match status" value="1"/>
</dbReference>
<reference evidence="2 3" key="1">
    <citation type="submission" date="2019-09" db="EMBL/GenBank/DDBJ databases">
        <authorList>
            <person name="Chandra G."/>
            <person name="Truman W A."/>
        </authorList>
    </citation>
    <scope>NUCLEOTIDE SEQUENCE [LARGE SCALE GENOMIC DNA]</scope>
    <source>
        <strain evidence="2">PS710</strain>
    </source>
</reference>
<protein>
    <recommendedName>
        <fullName evidence="4">Addiction module antidote protein</fullName>
    </recommendedName>
</protein>
<proteinExistence type="predicted"/>
<dbReference type="SUPFAM" id="SSF47413">
    <property type="entry name" value="lambda repressor-like DNA-binding domains"/>
    <property type="match status" value="1"/>
</dbReference>